<organism evidence="1">
    <name type="scientific">Iconisemion striatum</name>
    <dbReference type="NCBI Taxonomy" id="60296"/>
    <lineage>
        <taxon>Eukaryota</taxon>
        <taxon>Metazoa</taxon>
        <taxon>Chordata</taxon>
        <taxon>Craniata</taxon>
        <taxon>Vertebrata</taxon>
        <taxon>Euteleostomi</taxon>
        <taxon>Actinopterygii</taxon>
        <taxon>Neopterygii</taxon>
        <taxon>Teleostei</taxon>
        <taxon>Neoteleostei</taxon>
        <taxon>Acanthomorphata</taxon>
        <taxon>Ovalentaria</taxon>
        <taxon>Atherinomorphae</taxon>
        <taxon>Cyprinodontiformes</taxon>
        <taxon>Nothobranchiidae</taxon>
        <taxon>Iconisemion</taxon>
    </lineage>
</organism>
<feature type="non-terminal residue" evidence="1">
    <location>
        <position position="1"/>
    </location>
</feature>
<dbReference type="AlphaFoldDB" id="A0A1A7WFF0"/>
<sequence length="53" mass="6121">RSHYLLLTCSSSRLLVVFPPFCCLPYNFKLVLSVEERNSFNTNMGKAPETLQR</sequence>
<reference evidence="1" key="1">
    <citation type="submission" date="2016-05" db="EMBL/GenBank/DDBJ databases">
        <authorList>
            <person name="Lavstsen T."/>
            <person name="Jespersen J.S."/>
        </authorList>
    </citation>
    <scope>NUCLEOTIDE SEQUENCE</scope>
    <source>
        <tissue evidence="1">Brain</tissue>
    </source>
</reference>
<reference evidence="1" key="2">
    <citation type="submission" date="2016-06" db="EMBL/GenBank/DDBJ databases">
        <title>The genome of a short-lived fish provides insights into sex chromosome evolution and the genetic control of aging.</title>
        <authorList>
            <person name="Reichwald K."/>
            <person name="Felder M."/>
            <person name="Petzold A."/>
            <person name="Koch P."/>
            <person name="Groth M."/>
            <person name="Platzer M."/>
        </authorList>
    </citation>
    <scope>NUCLEOTIDE SEQUENCE</scope>
    <source>
        <tissue evidence="1">Brain</tissue>
    </source>
</reference>
<accession>A0A1A7WFF0</accession>
<name>A0A1A7WFF0_9TELE</name>
<dbReference type="EMBL" id="HADW01002886">
    <property type="protein sequence ID" value="SBP04286.1"/>
    <property type="molecule type" value="Transcribed_RNA"/>
</dbReference>
<evidence type="ECO:0000313" key="1">
    <source>
        <dbReference type="EMBL" id="SBP04286.1"/>
    </source>
</evidence>
<gene>
    <name evidence="1" type="primary">Nfu_g_1_010551</name>
</gene>
<protein>
    <submittedName>
        <fullName evidence="1">Uncharacterized protein</fullName>
    </submittedName>
</protein>
<proteinExistence type="predicted"/>